<dbReference type="AlphaFoldDB" id="A0AAV6LCX0"/>
<name>A0AAV6LCX0_9ERIC</name>
<dbReference type="GO" id="GO:0036297">
    <property type="term" value="P:interstrand cross-link repair"/>
    <property type="evidence" value="ECO:0007669"/>
    <property type="project" value="TreeGrafter"/>
</dbReference>
<dbReference type="PANTHER" id="PTHR47957:SF3">
    <property type="entry name" value="ATP-DEPENDENT HELICASE HRQ1"/>
    <property type="match status" value="1"/>
</dbReference>
<accession>A0AAV6LCX0</accession>
<dbReference type="PANTHER" id="PTHR47957">
    <property type="entry name" value="ATP-DEPENDENT HELICASE HRQ1"/>
    <property type="match status" value="1"/>
</dbReference>
<dbReference type="Proteomes" id="UP000823749">
    <property type="component" value="Chromosome 2"/>
</dbReference>
<evidence type="ECO:0008006" key="3">
    <source>
        <dbReference type="Google" id="ProtNLM"/>
    </source>
</evidence>
<dbReference type="GO" id="GO:0006289">
    <property type="term" value="P:nucleotide-excision repair"/>
    <property type="evidence" value="ECO:0007669"/>
    <property type="project" value="TreeGrafter"/>
</dbReference>
<gene>
    <name evidence="1" type="ORF">RHGRI_005037</name>
</gene>
<sequence length="218" mass="24164">MSDAEQDEKFQGLRISQSLHIIAVPTLLRAYQMIESVRTSLAGKNEAVATMTSSGKSLCYNLSVLEVLIQNLFVVIDEAHEYKGAFGCHTALILRRLRRLCSHDNFSLYVYGSDPSFVFCTATSGNPREHAMELANLPTMELIQNDGSPSGRKLFVLWNPPLNPDTVLKATSSRDTKVSLDKNMGHTRSKANAVDALLNGASCKDRLEQLCTWTCHQD</sequence>
<evidence type="ECO:0000313" key="1">
    <source>
        <dbReference type="EMBL" id="KAG5562158.1"/>
    </source>
</evidence>
<dbReference type="GO" id="GO:0005634">
    <property type="term" value="C:nucleus"/>
    <property type="evidence" value="ECO:0007669"/>
    <property type="project" value="TreeGrafter"/>
</dbReference>
<organism evidence="1 2">
    <name type="scientific">Rhododendron griersonianum</name>
    <dbReference type="NCBI Taxonomy" id="479676"/>
    <lineage>
        <taxon>Eukaryota</taxon>
        <taxon>Viridiplantae</taxon>
        <taxon>Streptophyta</taxon>
        <taxon>Embryophyta</taxon>
        <taxon>Tracheophyta</taxon>
        <taxon>Spermatophyta</taxon>
        <taxon>Magnoliopsida</taxon>
        <taxon>eudicotyledons</taxon>
        <taxon>Gunneridae</taxon>
        <taxon>Pentapetalae</taxon>
        <taxon>asterids</taxon>
        <taxon>Ericales</taxon>
        <taxon>Ericaceae</taxon>
        <taxon>Ericoideae</taxon>
        <taxon>Rhodoreae</taxon>
        <taxon>Rhododendron</taxon>
    </lineage>
</organism>
<dbReference type="InterPro" id="IPR027417">
    <property type="entry name" value="P-loop_NTPase"/>
</dbReference>
<dbReference type="Gene3D" id="3.40.50.300">
    <property type="entry name" value="P-loop containing nucleotide triphosphate hydrolases"/>
    <property type="match status" value="1"/>
</dbReference>
<dbReference type="GO" id="GO:0043138">
    <property type="term" value="F:3'-5' DNA helicase activity"/>
    <property type="evidence" value="ECO:0007669"/>
    <property type="project" value="TreeGrafter"/>
</dbReference>
<protein>
    <recommendedName>
        <fullName evidence="3">Helicase ATP-binding domain-containing protein</fullName>
    </recommendedName>
</protein>
<reference evidence="1" key="1">
    <citation type="submission" date="2020-08" db="EMBL/GenBank/DDBJ databases">
        <title>Plant Genome Project.</title>
        <authorList>
            <person name="Zhang R.-G."/>
        </authorList>
    </citation>
    <scope>NUCLEOTIDE SEQUENCE</scope>
    <source>
        <strain evidence="1">WSP0</strain>
        <tissue evidence="1">Leaf</tissue>
    </source>
</reference>
<evidence type="ECO:0000313" key="2">
    <source>
        <dbReference type="Proteomes" id="UP000823749"/>
    </source>
</evidence>
<keyword evidence="2" id="KW-1185">Reference proteome</keyword>
<dbReference type="EMBL" id="JACTNZ010000002">
    <property type="protein sequence ID" value="KAG5562158.1"/>
    <property type="molecule type" value="Genomic_DNA"/>
</dbReference>
<comment type="caution">
    <text evidence="1">The sequence shown here is derived from an EMBL/GenBank/DDBJ whole genome shotgun (WGS) entry which is preliminary data.</text>
</comment>
<dbReference type="SUPFAM" id="SSF52540">
    <property type="entry name" value="P-loop containing nucleoside triphosphate hydrolases"/>
    <property type="match status" value="1"/>
</dbReference>
<proteinExistence type="predicted"/>